<proteinExistence type="predicted"/>
<reference evidence="1 2" key="1">
    <citation type="submission" date="2015-01" db="EMBL/GenBank/DDBJ databases">
        <title>Deinococcus soli/N5/whole genome sequencing.</title>
        <authorList>
            <person name="Kim M.K."/>
            <person name="Srinivasan S."/>
            <person name="Lee J.-J."/>
        </authorList>
    </citation>
    <scope>NUCLEOTIDE SEQUENCE [LARGE SCALE GENOMIC DNA]</scope>
    <source>
        <strain evidence="1 2">N5</strain>
    </source>
</reference>
<dbReference type="RefSeq" id="WP_046844462.1">
    <property type="nucleotide sequence ID" value="NZ_CP011389.1"/>
</dbReference>
<sequence>MRRVPASRTYGALLGLPLEVQPDLVDVGDLERITRRINGGVNRLPDREAYRRPVGVPARHRRGERAVGWEAHHIQRLTFVLPNVREFAPASVRRIRMMLDSPFAALLVEMAFRRLFPGG</sequence>
<dbReference type="EMBL" id="CP011389">
    <property type="protein sequence ID" value="AKH17895.1"/>
    <property type="molecule type" value="Genomic_DNA"/>
</dbReference>
<evidence type="ECO:0000313" key="2">
    <source>
        <dbReference type="Proteomes" id="UP000034024"/>
    </source>
</evidence>
<dbReference type="KEGG" id="dch:SY84_13645"/>
<dbReference type="AlphaFoldDB" id="A0A0F7JT93"/>
<keyword evidence="2" id="KW-1185">Reference proteome</keyword>
<accession>A0A0F7JT93</accession>
<dbReference type="OrthoDB" id="9798982at2"/>
<dbReference type="Proteomes" id="UP000034024">
    <property type="component" value="Chromosome"/>
</dbReference>
<gene>
    <name evidence="1" type="ORF">SY84_13645</name>
</gene>
<name>A0A0F7JT93_9DEIO</name>
<protein>
    <submittedName>
        <fullName evidence="1">Uncharacterized protein</fullName>
    </submittedName>
</protein>
<organism evidence="1 2">
    <name type="scientific">Deinococcus soli</name>
    <name type="common">ex Cha et al. 2016</name>
    <dbReference type="NCBI Taxonomy" id="1309411"/>
    <lineage>
        <taxon>Bacteria</taxon>
        <taxon>Thermotogati</taxon>
        <taxon>Deinococcota</taxon>
        <taxon>Deinococci</taxon>
        <taxon>Deinococcales</taxon>
        <taxon>Deinococcaceae</taxon>
        <taxon>Deinococcus</taxon>
    </lineage>
</organism>
<evidence type="ECO:0000313" key="1">
    <source>
        <dbReference type="EMBL" id="AKH17895.1"/>
    </source>
</evidence>
<dbReference type="PATRIC" id="fig|1309411.5.peg.2772"/>